<dbReference type="EMBL" id="AP022870">
    <property type="protein sequence ID" value="BCB74747.1"/>
    <property type="molecule type" value="Genomic_DNA"/>
</dbReference>
<dbReference type="PIRSF" id="PIRSF000137">
    <property type="entry name" value="Alcohol_oxidase"/>
    <property type="match status" value="1"/>
</dbReference>
<dbReference type="SUPFAM" id="SSF51905">
    <property type="entry name" value="FAD/NAD(P)-binding domain"/>
    <property type="match status" value="1"/>
</dbReference>
<keyword evidence="9" id="KW-1185">Reference proteome</keyword>
<keyword evidence="3 6" id="KW-0285">Flavoprotein</keyword>
<dbReference type="AlphaFoldDB" id="A0A6F8XLR4"/>
<evidence type="ECO:0000313" key="9">
    <source>
        <dbReference type="Proteomes" id="UP000502508"/>
    </source>
</evidence>
<feature type="binding site" evidence="5">
    <location>
        <position position="85"/>
    </location>
    <ligand>
        <name>FAD</name>
        <dbReference type="ChEBI" id="CHEBI:57692"/>
    </ligand>
</feature>
<evidence type="ECO:0000256" key="2">
    <source>
        <dbReference type="ARBA" id="ARBA00010790"/>
    </source>
</evidence>
<gene>
    <name evidence="8" type="ORF">Pflav_011570</name>
</gene>
<protein>
    <submittedName>
        <fullName evidence="8">Choline dehydrogenase</fullName>
    </submittedName>
</protein>
<reference evidence="8 9" key="2">
    <citation type="submission" date="2020-03" db="EMBL/GenBank/DDBJ databases">
        <authorList>
            <person name="Ichikawa N."/>
            <person name="Kimura A."/>
            <person name="Kitahashi Y."/>
            <person name="Uohara A."/>
        </authorList>
    </citation>
    <scope>NUCLEOTIDE SEQUENCE [LARGE SCALE GENOMIC DNA]</scope>
    <source>
        <strain evidence="8 9">NBRC 107702</strain>
    </source>
</reference>
<dbReference type="Pfam" id="PF00732">
    <property type="entry name" value="GMC_oxred_N"/>
    <property type="match status" value="1"/>
</dbReference>
<name>A0A6F8XLR4_9ACTN</name>
<dbReference type="Gene3D" id="3.30.560.10">
    <property type="entry name" value="Glucose Oxidase, domain 3"/>
    <property type="match status" value="1"/>
</dbReference>
<comment type="similarity">
    <text evidence="2 6">Belongs to the GMC oxidoreductase family.</text>
</comment>
<comment type="cofactor">
    <cofactor evidence="1 5">
        <name>FAD</name>
        <dbReference type="ChEBI" id="CHEBI:57692"/>
    </cofactor>
</comment>
<organism evidence="8 9">
    <name type="scientific">Phytohabitans flavus</name>
    <dbReference type="NCBI Taxonomy" id="1076124"/>
    <lineage>
        <taxon>Bacteria</taxon>
        <taxon>Bacillati</taxon>
        <taxon>Actinomycetota</taxon>
        <taxon>Actinomycetes</taxon>
        <taxon>Micromonosporales</taxon>
        <taxon>Micromonosporaceae</taxon>
    </lineage>
</organism>
<proteinExistence type="inferred from homology"/>
<dbReference type="KEGG" id="pfla:Pflav_011570"/>
<dbReference type="InterPro" id="IPR007867">
    <property type="entry name" value="GMC_OxRtase_C"/>
</dbReference>
<feature type="domain" description="Glucose-methanol-choline oxidoreductase N-terminal" evidence="7">
    <location>
        <begin position="79"/>
        <end position="102"/>
    </location>
</feature>
<dbReference type="PANTHER" id="PTHR11552">
    <property type="entry name" value="GLUCOSE-METHANOL-CHOLINE GMC OXIDOREDUCTASE"/>
    <property type="match status" value="1"/>
</dbReference>
<evidence type="ECO:0000313" key="8">
    <source>
        <dbReference type="EMBL" id="BCB74747.1"/>
    </source>
</evidence>
<dbReference type="Pfam" id="PF05199">
    <property type="entry name" value="GMC_oxred_C"/>
    <property type="match status" value="1"/>
</dbReference>
<dbReference type="GO" id="GO:0016614">
    <property type="term" value="F:oxidoreductase activity, acting on CH-OH group of donors"/>
    <property type="evidence" value="ECO:0007669"/>
    <property type="project" value="InterPro"/>
</dbReference>
<dbReference type="RefSeq" id="WP_173034232.1">
    <property type="nucleotide sequence ID" value="NZ_AP022870.1"/>
</dbReference>
<dbReference type="InterPro" id="IPR012132">
    <property type="entry name" value="GMC_OxRdtase"/>
</dbReference>
<evidence type="ECO:0000256" key="3">
    <source>
        <dbReference type="ARBA" id="ARBA00022630"/>
    </source>
</evidence>
<reference evidence="8 9" key="1">
    <citation type="submission" date="2020-03" db="EMBL/GenBank/DDBJ databases">
        <title>Whole genome shotgun sequence of Phytohabitans flavus NBRC 107702.</title>
        <authorList>
            <person name="Komaki H."/>
            <person name="Tamura T."/>
        </authorList>
    </citation>
    <scope>NUCLEOTIDE SEQUENCE [LARGE SCALE GENOMIC DNA]</scope>
    <source>
        <strain evidence="8 9">NBRC 107702</strain>
    </source>
</reference>
<feature type="binding site" evidence="5">
    <location>
        <position position="216"/>
    </location>
    <ligand>
        <name>FAD</name>
        <dbReference type="ChEBI" id="CHEBI:57692"/>
    </ligand>
</feature>
<keyword evidence="4 5" id="KW-0274">FAD</keyword>
<feature type="binding site" evidence="5">
    <location>
        <begin position="89"/>
        <end position="92"/>
    </location>
    <ligand>
        <name>FAD</name>
        <dbReference type="ChEBI" id="CHEBI:57692"/>
    </ligand>
</feature>
<dbReference type="PANTHER" id="PTHR11552:SF147">
    <property type="entry name" value="CHOLINE DEHYDROGENASE, MITOCHONDRIAL"/>
    <property type="match status" value="1"/>
</dbReference>
<dbReference type="InterPro" id="IPR036188">
    <property type="entry name" value="FAD/NAD-bd_sf"/>
</dbReference>
<dbReference type="InterPro" id="IPR000172">
    <property type="entry name" value="GMC_OxRdtase_N"/>
</dbReference>
<dbReference type="GO" id="GO:0050660">
    <property type="term" value="F:flavin adenine dinucleotide binding"/>
    <property type="evidence" value="ECO:0007669"/>
    <property type="project" value="InterPro"/>
</dbReference>
<dbReference type="PROSITE" id="PS00623">
    <property type="entry name" value="GMC_OXRED_1"/>
    <property type="match status" value="1"/>
</dbReference>
<evidence type="ECO:0000256" key="4">
    <source>
        <dbReference type="ARBA" id="ARBA00022827"/>
    </source>
</evidence>
<evidence type="ECO:0000259" key="7">
    <source>
        <dbReference type="PROSITE" id="PS00623"/>
    </source>
</evidence>
<dbReference type="SUPFAM" id="SSF54373">
    <property type="entry name" value="FAD-linked reductases, C-terminal domain"/>
    <property type="match status" value="1"/>
</dbReference>
<evidence type="ECO:0000256" key="1">
    <source>
        <dbReference type="ARBA" id="ARBA00001974"/>
    </source>
</evidence>
<dbReference type="Gene3D" id="3.50.50.60">
    <property type="entry name" value="FAD/NAD(P)-binding domain"/>
    <property type="match status" value="1"/>
</dbReference>
<dbReference type="Proteomes" id="UP000502508">
    <property type="component" value="Chromosome"/>
</dbReference>
<accession>A0A6F8XLR4</accession>
<evidence type="ECO:0000256" key="5">
    <source>
        <dbReference type="PIRSR" id="PIRSR000137-2"/>
    </source>
</evidence>
<evidence type="ECO:0000256" key="6">
    <source>
        <dbReference type="RuleBase" id="RU003968"/>
    </source>
</evidence>
<sequence length="496" mass="51963">MNGYDYVVVGGGTAGSVLAARLSEDPAARVLLLEAGPARPTEDVSTPGNWLNLRGTSADWADRTVEQPGLGRAIDWPHGRGLGGTSNINGMVFARGHRASYDAWADAGAKGWGFDDLLPYFRRTETAVGRDSAVRGTDGPLIVQPTASRHPATAAGLAAAVQVGHRWAVDISGGLEDGFGWVDINVVDGRRQTAADAYLRPVLDRANLQVITGALVTRILVHDGRCTGVEYTAGGVSNQVKCSGEVVLAAGTIDSARLLLLSGIGPADHLREVGIDVVLDLPGVGANLHDHPLSVVAFSARQPIQVGTANHIEGIGLLRSDPGLPAPDLQTLFITPASGDNVNAFALTVGLQTPHSRGSLRLASADPKARPLLDPGYLADERDVAALVSGVEKIREIGWASALDPWRAGELVPGPNARDRRAVEAFIRASLQSIYHYVGTCRIGTDPMAVVDTDLRVRGVEGVRVADASVMPSVPTANTYASVLAIAERAAALMTT</sequence>